<dbReference type="SUPFAM" id="SSF51197">
    <property type="entry name" value="Clavaminate synthase-like"/>
    <property type="match status" value="1"/>
</dbReference>
<organism evidence="2 3">
    <name type="scientific">Pseudocercospora fuligena</name>
    <dbReference type="NCBI Taxonomy" id="685502"/>
    <lineage>
        <taxon>Eukaryota</taxon>
        <taxon>Fungi</taxon>
        <taxon>Dikarya</taxon>
        <taxon>Ascomycota</taxon>
        <taxon>Pezizomycotina</taxon>
        <taxon>Dothideomycetes</taxon>
        <taxon>Dothideomycetidae</taxon>
        <taxon>Mycosphaerellales</taxon>
        <taxon>Mycosphaerellaceae</taxon>
        <taxon>Pseudocercospora</taxon>
    </lineage>
</organism>
<dbReference type="Gene3D" id="2.60.120.330">
    <property type="entry name" value="B-lactam Antibiotic, Isopenicillin N Synthase, Chain"/>
    <property type="match status" value="1"/>
</dbReference>
<dbReference type="PANTHER" id="PTHR30613">
    <property type="entry name" value="UNCHARACTERIZED PROTEIN YBIU-RELATED"/>
    <property type="match status" value="1"/>
</dbReference>
<evidence type="ECO:0000313" key="2">
    <source>
        <dbReference type="EMBL" id="KAF7188989.1"/>
    </source>
</evidence>
<comment type="caution">
    <text evidence="2">The sequence shown here is derived from an EMBL/GenBank/DDBJ whole genome shotgun (WGS) entry which is preliminary data.</text>
</comment>
<dbReference type="PANTHER" id="PTHR30613:SF1">
    <property type="entry name" value="DUF1479 DOMAIN PROTEIN (AFU_ORTHOLOGUE AFUA_5G09280)"/>
    <property type="match status" value="1"/>
</dbReference>
<dbReference type="InterPro" id="IPR010856">
    <property type="entry name" value="Gig2-like"/>
</dbReference>
<dbReference type="Pfam" id="PF07350">
    <property type="entry name" value="Gig2-like"/>
    <property type="match status" value="1"/>
</dbReference>
<protein>
    <recommendedName>
        <fullName evidence="4">DUF1479 domain protein</fullName>
    </recommendedName>
</protein>
<keyword evidence="3" id="KW-1185">Reference proteome</keyword>
<dbReference type="InterPro" id="IPR027443">
    <property type="entry name" value="IPNS-like_sf"/>
</dbReference>
<reference evidence="2" key="1">
    <citation type="submission" date="2020-04" db="EMBL/GenBank/DDBJ databases">
        <title>Draft genome resource of the tomato pathogen Pseudocercospora fuligena.</title>
        <authorList>
            <person name="Zaccaron A."/>
        </authorList>
    </citation>
    <scope>NUCLEOTIDE SEQUENCE</scope>
    <source>
        <strain evidence="2">PF001</strain>
    </source>
</reference>
<evidence type="ECO:0008006" key="4">
    <source>
        <dbReference type="Google" id="ProtNLM"/>
    </source>
</evidence>
<gene>
    <name evidence="2" type="ORF">HII31_09679</name>
</gene>
<dbReference type="Proteomes" id="UP000660729">
    <property type="component" value="Unassembled WGS sequence"/>
</dbReference>
<evidence type="ECO:0000256" key="1">
    <source>
        <dbReference type="SAM" id="MobiDB-lite"/>
    </source>
</evidence>
<feature type="compositionally biased region" description="Low complexity" evidence="1">
    <location>
        <begin position="1"/>
        <end position="17"/>
    </location>
</feature>
<proteinExistence type="predicted"/>
<accession>A0A8H6RDM0</accession>
<feature type="region of interest" description="Disordered" evidence="1">
    <location>
        <begin position="1"/>
        <end position="20"/>
    </location>
</feature>
<dbReference type="EMBL" id="JABCIY010000202">
    <property type="protein sequence ID" value="KAF7188989.1"/>
    <property type="molecule type" value="Genomic_DNA"/>
</dbReference>
<dbReference type="AlphaFoldDB" id="A0A8H6RDM0"/>
<dbReference type="OrthoDB" id="8249012at2759"/>
<name>A0A8H6RDM0_9PEZI</name>
<sequence>MATTTITQTHATIPQTADAKDVPVPQKLDARFATLKQHIMKDADPKTLKDSWERLKRELKAEAARLEKLQQAAIPEVDWTEVKANGGRIPPVIAAEAHKAGCVLFRGVVSEEQALSWKAELKDYTSRHRAVGGRPLHNPTFWLLYWTRPQVQARSHPEILSAMSSVMKLWHLDDPDLPIDMSSQVHYADRFRIRRPGDKEYSLKPHLDSSAIERWEDEKYRSNYEAILRGDWESFDPWCMDNRPDAITDLYQAQGSCSAFRAMQGWLSMSNCGPGEGTLRLLPSLKLTMAYIMLRPFFTYSEGERFDPTQPTFPGATPGGGQFFPTEKFHPHLQLDKTIISVPKVRPGDYMFWHCDLVHEVESSHNGAEDSSVFYNASIPLCSYNIENMLRMRQDFRDVVPPRDFARDCGGPYELEKDHEDHGAREENVLSLEGRRALGLEIFDVDEEGLSPGQKAVRRMANEAIKE</sequence>
<evidence type="ECO:0000313" key="3">
    <source>
        <dbReference type="Proteomes" id="UP000660729"/>
    </source>
</evidence>